<organism evidence="1 2">
    <name type="scientific">Penicillium nalgiovense</name>
    <dbReference type="NCBI Taxonomy" id="60175"/>
    <lineage>
        <taxon>Eukaryota</taxon>
        <taxon>Fungi</taxon>
        <taxon>Dikarya</taxon>
        <taxon>Ascomycota</taxon>
        <taxon>Pezizomycotina</taxon>
        <taxon>Eurotiomycetes</taxon>
        <taxon>Eurotiomycetidae</taxon>
        <taxon>Eurotiales</taxon>
        <taxon>Aspergillaceae</taxon>
        <taxon>Penicillium</taxon>
    </lineage>
</organism>
<dbReference type="Proteomes" id="UP000191691">
    <property type="component" value="Unassembled WGS sequence"/>
</dbReference>
<name>A0A1V6X2L6_PENNA</name>
<accession>A0A1V6X2L6</accession>
<sequence>MADESHFRQRVGCESKSACKEKVRRDPIISSLQMNTGHIREHEQRDGVREFHLILLRVAEPVDVFQRVGLLSGNERAGETSRTCTTLHQEHRQNSCGVFGYTLAGSDA</sequence>
<gene>
    <name evidence="1" type="ORF">PENNAL_c0136G04893</name>
</gene>
<evidence type="ECO:0000313" key="2">
    <source>
        <dbReference type="Proteomes" id="UP000191691"/>
    </source>
</evidence>
<reference evidence="2" key="1">
    <citation type="journal article" date="2017" name="Nat. Microbiol.">
        <title>Global analysis of biosynthetic gene clusters reveals vast potential of secondary metabolite production in Penicillium species.</title>
        <authorList>
            <person name="Nielsen J.C."/>
            <person name="Grijseels S."/>
            <person name="Prigent S."/>
            <person name="Ji B."/>
            <person name="Dainat J."/>
            <person name="Nielsen K.F."/>
            <person name="Frisvad J.C."/>
            <person name="Workman M."/>
            <person name="Nielsen J."/>
        </authorList>
    </citation>
    <scope>NUCLEOTIDE SEQUENCE [LARGE SCALE GENOMIC DNA]</scope>
    <source>
        <strain evidence="2">IBT 13039</strain>
    </source>
</reference>
<dbReference type="EMBL" id="MOOB01000136">
    <property type="protein sequence ID" value="OQE69393.1"/>
    <property type="molecule type" value="Genomic_DNA"/>
</dbReference>
<keyword evidence="2" id="KW-1185">Reference proteome</keyword>
<dbReference type="AlphaFoldDB" id="A0A1V6X2L6"/>
<comment type="caution">
    <text evidence="1">The sequence shown here is derived from an EMBL/GenBank/DDBJ whole genome shotgun (WGS) entry which is preliminary data.</text>
</comment>
<protein>
    <submittedName>
        <fullName evidence="1">Uncharacterized protein</fullName>
    </submittedName>
</protein>
<proteinExistence type="predicted"/>
<evidence type="ECO:0000313" key="1">
    <source>
        <dbReference type="EMBL" id="OQE69393.1"/>
    </source>
</evidence>